<feature type="domain" description="Adenine deaminase C-terminal" evidence="8">
    <location>
        <begin position="396"/>
        <end position="561"/>
    </location>
</feature>
<protein>
    <recommendedName>
        <fullName evidence="2 6">Adenine deaminase</fullName>
        <shortName evidence="6">Adenase</shortName>
        <shortName evidence="6">Adenine aminase</shortName>
        <ecNumber evidence="2 6">3.5.4.2</ecNumber>
    </recommendedName>
</protein>
<evidence type="ECO:0000259" key="8">
    <source>
        <dbReference type="Pfam" id="PF13382"/>
    </source>
</evidence>
<evidence type="ECO:0000256" key="5">
    <source>
        <dbReference type="ARBA" id="ARBA00047720"/>
    </source>
</evidence>
<comment type="similarity">
    <text evidence="1 6">Belongs to the metallo-dependent hydrolases superfamily. Adenine deaminase family.</text>
</comment>
<dbReference type="InterPro" id="IPR011059">
    <property type="entry name" value="Metal-dep_hydrolase_composite"/>
</dbReference>
<dbReference type="Proteomes" id="UP000214588">
    <property type="component" value="Unassembled WGS sequence"/>
</dbReference>
<keyword evidence="10" id="KW-1185">Reference proteome</keyword>
<accession>A0A226BWL0</accession>
<dbReference type="EC" id="3.5.4.2" evidence="2 6"/>
<comment type="caution">
    <text evidence="9">The sequence shown here is derived from an EMBL/GenBank/DDBJ whole genome shotgun (WGS) entry which is preliminary data.</text>
</comment>
<dbReference type="InterPro" id="IPR026912">
    <property type="entry name" value="Adenine_deam_C"/>
</dbReference>
<organism evidence="9 10">
    <name type="scientific">Natranaerobius trueperi</name>
    <dbReference type="NCBI Taxonomy" id="759412"/>
    <lineage>
        <taxon>Bacteria</taxon>
        <taxon>Bacillati</taxon>
        <taxon>Bacillota</taxon>
        <taxon>Clostridia</taxon>
        <taxon>Natranaerobiales</taxon>
        <taxon>Natranaerobiaceae</taxon>
        <taxon>Natranaerobius</taxon>
    </lineage>
</organism>
<gene>
    <name evidence="6" type="primary">ade</name>
    <name evidence="9" type="ORF">CDO51_10095</name>
</gene>
<dbReference type="InterPro" id="IPR006680">
    <property type="entry name" value="Amidohydro-rel"/>
</dbReference>
<dbReference type="OrthoDB" id="9775607at2"/>
<comment type="cofactor">
    <cofactor evidence="6">
        <name>Mn(2+)</name>
        <dbReference type="ChEBI" id="CHEBI:29035"/>
    </cofactor>
</comment>
<dbReference type="GO" id="GO:0006146">
    <property type="term" value="P:adenine catabolic process"/>
    <property type="evidence" value="ECO:0007669"/>
    <property type="project" value="InterPro"/>
</dbReference>
<evidence type="ECO:0000256" key="1">
    <source>
        <dbReference type="ARBA" id="ARBA00006773"/>
    </source>
</evidence>
<dbReference type="GO" id="GO:0000034">
    <property type="term" value="F:adenine deaminase activity"/>
    <property type="evidence" value="ECO:0007669"/>
    <property type="project" value="UniProtKB-UniRule"/>
</dbReference>
<dbReference type="PANTHER" id="PTHR11113:SF2">
    <property type="entry name" value="ADENINE DEAMINASE"/>
    <property type="match status" value="1"/>
</dbReference>
<dbReference type="Gene3D" id="3.20.20.140">
    <property type="entry name" value="Metal-dependent hydrolases"/>
    <property type="match status" value="1"/>
</dbReference>
<dbReference type="RefSeq" id="WP_089024144.1">
    <property type="nucleotide sequence ID" value="NZ_NIQC01000025.1"/>
</dbReference>
<evidence type="ECO:0000256" key="6">
    <source>
        <dbReference type="HAMAP-Rule" id="MF_01518"/>
    </source>
</evidence>
<keyword evidence="3 6" id="KW-0378">Hydrolase</keyword>
<dbReference type="SUPFAM" id="SSF51338">
    <property type="entry name" value="Composite domain of metallo-dependent hydrolases"/>
    <property type="match status" value="1"/>
</dbReference>
<dbReference type="InterPro" id="IPR006679">
    <property type="entry name" value="Adenine_deam"/>
</dbReference>
<dbReference type="HAMAP" id="MF_01518">
    <property type="entry name" value="Adenine_deamin"/>
    <property type="match status" value="1"/>
</dbReference>
<dbReference type="AlphaFoldDB" id="A0A226BWL0"/>
<sequence>MKNKFILDNVNIFVTHLQQFKPGRVFVKNGKVEHLELEATNTSKVSDYDEIIDCKGKYLIPGLIDIHLHIESSMITPSTFSEEVTKRGVTTVVSDPHEIANVFGEDGITAMVDEGKDCSLDIFYGIPSSVPSTQHETSGAQIDLPEIKRLLNNDDIVCLGEVMDIASIINQGDSKINNILNYLRSEYPNLVIEGHCPDLSGEELSSVLCSGVDSDHTKQSPLNMIEKISKGMFIELQEKSLTQDVVDCIKEHNFYDQIAFVTDDVMADTLVNEGHLDRVIKKAIKLGLPATKVIYSSTYTPAKRMKLFDRGIIAPGKVADFVLLDDYETFEIDQVFKNGKPILNHKDTKDDTFKFPERFYKSVKINELTEEDLVVKAPINEGNISCRIMKVSDGTTYTKEIIDELPVKNGELDWENSPYLLTAVFERHNRSGNVGFGLITGDTISKGSIATTYAHDHHNLMVIGANIKDMLVAANTLINMNGGYCVVDNEQVLAKLSLPVAGILSEAPAKKVSDDLNKVREAMTELGYNHYNPIMSFSTNSLPVSPELKITDKGLVNVKSSQLVSLYLEG</sequence>
<keyword evidence="4 6" id="KW-0464">Manganese</keyword>
<comment type="catalytic activity">
    <reaction evidence="5 6">
        <text>adenine + H2O + H(+) = hypoxanthine + NH4(+)</text>
        <dbReference type="Rhea" id="RHEA:23688"/>
        <dbReference type="ChEBI" id="CHEBI:15377"/>
        <dbReference type="ChEBI" id="CHEBI:15378"/>
        <dbReference type="ChEBI" id="CHEBI:16708"/>
        <dbReference type="ChEBI" id="CHEBI:17368"/>
        <dbReference type="ChEBI" id="CHEBI:28938"/>
        <dbReference type="EC" id="3.5.4.2"/>
    </reaction>
</comment>
<dbReference type="Pfam" id="PF01979">
    <property type="entry name" value="Amidohydro_1"/>
    <property type="match status" value="1"/>
</dbReference>
<evidence type="ECO:0000256" key="4">
    <source>
        <dbReference type="ARBA" id="ARBA00023211"/>
    </source>
</evidence>
<dbReference type="PANTHER" id="PTHR11113">
    <property type="entry name" value="N-ACETYLGLUCOSAMINE-6-PHOSPHATE DEACETYLASE"/>
    <property type="match status" value="1"/>
</dbReference>
<evidence type="ECO:0000313" key="9">
    <source>
        <dbReference type="EMBL" id="OWZ83172.1"/>
    </source>
</evidence>
<reference evidence="9 10" key="1">
    <citation type="submission" date="2017-06" db="EMBL/GenBank/DDBJ databases">
        <title>Draft Genome Sequence of Natranaerobius trueperi halophilic, alkalithermophilic bacteria from soda lakes.</title>
        <authorList>
            <person name="Zhao B."/>
        </authorList>
    </citation>
    <scope>NUCLEOTIDE SEQUENCE [LARGE SCALE GENOMIC DNA]</scope>
    <source>
        <strain evidence="9 10">DSM 18760</strain>
    </source>
</reference>
<dbReference type="Pfam" id="PF13382">
    <property type="entry name" value="Adenine_deam_C"/>
    <property type="match status" value="1"/>
</dbReference>
<evidence type="ECO:0000256" key="2">
    <source>
        <dbReference type="ARBA" id="ARBA00012782"/>
    </source>
</evidence>
<evidence type="ECO:0000313" key="10">
    <source>
        <dbReference type="Proteomes" id="UP000214588"/>
    </source>
</evidence>
<proteinExistence type="inferred from homology"/>
<dbReference type="Gene3D" id="2.30.40.10">
    <property type="entry name" value="Urease, subunit C, domain 1"/>
    <property type="match status" value="1"/>
</dbReference>
<dbReference type="CDD" id="cd01295">
    <property type="entry name" value="AdeC"/>
    <property type="match status" value="1"/>
</dbReference>
<dbReference type="EMBL" id="NIQC01000025">
    <property type="protein sequence ID" value="OWZ83172.1"/>
    <property type="molecule type" value="Genomic_DNA"/>
</dbReference>
<evidence type="ECO:0000259" key="7">
    <source>
        <dbReference type="Pfam" id="PF01979"/>
    </source>
</evidence>
<dbReference type="SUPFAM" id="SSF51556">
    <property type="entry name" value="Metallo-dependent hydrolases"/>
    <property type="match status" value="1"/>
</dbReference>
<evidence type="ECO:0000256" key="3">
    <source>
        <dbReference type="ARBA" id="ARBA00022801"/>
    </source>
</evidence>
<feature type="domain" description="Amidohydrolase-related" evidence="7">
    <location>
        <begin position="58"/>
        <end position="341"/>
    </location>
</feature>
<dbReference type="InterPro" id="IPR032466">
    <property type="entry name" value="Metal_Hydrolase"/>
</dbReference>
<name>A0A226BWL0_9FIRM</name>